<proteinExistence type="predicted"/>
<accession>A0A1T5K101</accession>
<feature type="region of interest" description="Disordered" evidence="1">
    <location>
        <begin position="468"/>
        <end position="507"/>
    </location>
</feature>
<evidence type="ECO:0000313" key="4">
    <source>
        <dbReference type="Proteomes" id="UP000189777"/>
    </source>
</evidence>
<dbReference type="InterPro" id="IPR011050">
    <property type="entry name" value="Pectin_lyase_fold/virulence"/>
</dbReference>
<dbReference type="SUPFAM" id="SSF51126">
    <property type="entry name" value="Pectin lyase-like"/>
    <property type="match status" value="1"/>
</dbReference>
<dbReference type="AlphaFoldDB" id="A0A1T5K101"/>
<sequence>MKKHLALPLVLAVGLSLGAATPATAAGSAQSPVPADAATSGGPAAAAGEDAEPAPLRTVPVSTSAELAAAFKAALPGDRIVLADGEYTMVKLADKAGTAEAPVVVEAATLGGAVVTGGQLEVARSSHVVVRGLTWRNATTLKITASTHVRFTRNDVALRFEPPADPTSSRHWLQISGEGSGYHRIDHNAFHDKTLMGNYVTVYGGATQISQHDRIDHNWFADSPAQPVNGGEAIRLGVSALSDSSSFAVVEHNLFENTDSDPEIVSIKSDDNTVRFNTVRTSAGAFVARRGDRNVIQGNFFLGEGKPGTGGVRLYGDDQVVFDNYFEGLAGSGYTAALQIDGGDVDGSGSTSAHWRVHRATVVHNTFVDNVANIEVGANYLYPPVDSLVADNLVVGSAGPLFVEHKQPAGITYSGNVAFPTGAATLGLDAAPREVRVVDPLLVRSGGLWRLRPGPDVNTAVGRYPFLTEDMDGQPRDRRPDVGADEVSFAPVVRQPLERADVGPSAP</sequence>
<name>A0A1T5K101_9MICO</name>
<reference evidence="3 4" key="1">
    <citation type="submission" date="2017-02" db="EMBL/GenBank/DDBJ databases">
        <authorList>
            <person name="Peterson S.W."/>
        </authorList>
    </citation>
    <scope>NUCLEOTIDE SEQUENCE [LARGE SCALE GENOMIC DNA]</scope>
    <source>
        <strain evidence="3 4">DSM 21481</strain>
    </source>
</reference>
<feature type="region of interest" description="Disordered" evidence="1">
    <location>
        <begin position="25"/>
        <end position="53"/>
    </location>
</feature>
<dbReference type="InterPro" id="IPR039513">
    <property type="entry name" value="PL-6"/>
</dbReference>
<keyword evidence="2" id="KW-0732">Signal</keyword>
<dbReference type="OrthoDB" id="273319at2"/>
<protein>
    <submittedName>
        <fullName evidence="3">Chondroitinase B</fullName>
    </submittedName>
</protein>
<dbReference type="Gene3D" id="2.160.20.10">
    <property type="entry name" value="Single-stranded right-handed beta-helix, Pectin lyase-like"/>
    <property type="match status" value="1"/>
</dbReference>
<evidence type="ECO:0000313" key="3">
    <source>
        <dbReference type="EMBL" id="SKC57168.1"/>
    </source>
</evidence>
<organism evidence="3 4">
    <name type="scientific">Krasilnikoviella flava</name>
    <dbReference type="NCBI Taxonomy" id="526729"/>
    <lineage>
        <taxon>Bacteria</taxon>
        <taxon>Bacillati</taxon>
        <taxon>Actinomycetota</taxon>
        <taxon>Actinomycetes</taxon>
        <taxon>Micrococcales</taxon>
        <taxon>Promicromonosporaceae</taxon>
        <taxon>Krasilnikoviella</taxon>
    </lineage>
</organism>
<dbReference type="STRING" id="526729.SAMN04324258_1736"/>
<feature type="chain" id="PRO_5013387041" evidence="2">
    <location>
        <begin position="26"/>
        <end position="507"/>
    </location>
</feature>
<dbReference type="Pfam" id="PF14592">
    <property type="entry name" value="Chondroitinas_B"/>
    <property type="match status" value="1"/>
</dbReference>
<dbReference type="RefSeq" id="WP_079573522.1">
    <property type="nucleotide sequence ID" value="NZ_FUZQ01000003.1"/>
</dbReference>
<evidence type="ECO:0000256" key="1">
    <source>
        <dbReference type="SAM" id="MobiDB-lite"/>
    </source>
</evidence>
<feature type="compositionally biased region" description="Low complexity" evidence="1">
    <location>
        <begin position="25"/>
        <end position="48"/>
    </location>
</feature>
<dbReference type="InterPro" id="IPR012334">
    <property type="entry name" value="Pectin_lyas_fold"/>
</dbReference>
<dbReference type="EMBL" id="FUZQ01000003">
    <property type="protein sequence ID" value="SKC57168.1"/>
    <property type="molecule type" value="Genomic_DNA"/>
</dbReference>
<evidence type="ECO:0000256" key="2">
    <source>
        <dbReference type="SAM" id="SignalP"/>
    </source>
</evidence>
<keyword evidence="4" id="KW-1185">Reference proteome</keyword>
<feature type="signal peptide" evidence="2">
    <location>
        <begin position="1"/>
        <end position="25"/>
    </location>
</feature>
<feature type="compositionally biased region" description="Basic and acidic residues" evidence="1">
    <location>
        <begin position="473"/>
        <end position="482"/>
    </location>
</feature>
<dbReference type="Proteomes" id="UP000189777">
    <property type="component" value="Unassembled WGS sequence"/>
</dbReference>
<dbReference type="CDD" id="cd14251">
    <property type="entry name" value="PL-6"/>
    <property type="match status" value="1"/>
</dbReference>
<gene>
    <name evidence="3" type="ORF">SAMN04324258_1736</name>
</gene>